<name>A0A650CLT6_9CREN</name>
<gene>
    <name evidence="3" type="ORF">D1868_01320</name>
</gene>
<keyword evidence="4" id="KW-1185">Reference proteome</keyword>
<reference evidence="3 4" key="1">
    <citation type="submission" date="2019-10" db="EMBL/GenBank/DDBJ databases">
        <title>Genome Sequences from Six Type Strain Members of the Archaeal Family Sulfolobaceae: Acidianus ambivalens, Acidianus infernus, Metallosphaera prunae, Stygiolobus azoricus, Sulfolobus metallicus, and Sulfurisphaera ohwakuensis.</title>
        <authorList>
            <person name="Counts J.A."/>
            <person name="Kelly R.M."/>
        </authorList>
    </citation>
    <scope>NUCLEOTIDE SEQUENCE [LARGE SCALE GENOMIC DNA]</scope>
    <source>
        <strain evidence="3 4">FC6</strain>
    </source>
</reference>
<feature type="domain" description="Dinitrogenase iron-molybdenum cofactor biosynthesis" evidence="2">
    <location>
        <begin position="19"/>
        <end position="99"/>
    </location>
</feature>
<dbReference type="GeneID" id="42797674"/>
<dbReference type="Proteomes" id="UP000423396">
    <property type="component" value="Chromosome"/>
</dbReference>
<dbReference type="InterPro" id="IPR036105">
    <property type="entry name" value="DiNase_FeMo-co_biosyn_sf"/>
</dbReference>
<evidence type="ECO:0000259" key="2">
    <source>
        <dbReference type="Pfam" id="PF02579"/>
    </source>
</evidence>
<dbReference type="OrthoDB" id="25911at2157"/>
<dbReference type="EMBL" id="CP045483">
    <property type="protein sequence ID" value="QGR18769.1"/>
    <property type="molecule type" value="Genomic_DNA"/>
</dbReference>
<dbReference type="InterPro" id="IPR033913">
    <property type="entry name" value="MTH1175_dom"/>
</dbReference>
<sequence length="122" mass="13419">MKVAIPVTNGFVDGPGEGLEVMIYQLEGDKFTLVEKYENPALRATAARGLHMLKSALDKGVNAVIVSEIGPPGVRLLKGKAKIYLAPGLKVEEALEKLLKKELSETDKPTHDEHHHHTHDDY</sequence>
<evidence type="ECO:0000256" key="1">
    <source>
        <dbReference type="SAM" id="MobiDB-lite"/>
    </source>
</evidence>
<dbReference type="SUPFAM" id="SSF53146">
    <property type="entry name" value="Nitrogenase accessory factor-like"/>
    <property type="match status" value="1"/>
</dbReference>
<proteinExistence type="predicted"/>
<feature type="region of interest" description="Disordered" evidence="1">
    <location>
        <begin position="102"/>
        <end position="122"/>
    </location>
</feature>
<dbReference type="Gene3D" id="3.30.420.130">
    <property type="entry name" value="Dinitrogenase iron-molybdenum cofactor biosynthesis domain"/>
    <property type="match status" value="1"/>
</dbReference>
<dbReference type="KEGG" id="sazo:D1868_01320"/>
<evidence type="ECO:0000313" key="4">
    <source>
        <dbReference type="Proteomes" id="UP000423396"/>
    </source>
</evidence>
<dbReference type="CDD" id="cd00851">
    <property type="entry name" value="MTH1175"/>
    <property type="match status" value="1"/>
</dbReference>
<dbReference type="InterPro" id="IPR003731">
    <property type="entry name" value="Di-Nase_FeMo-co_biosynth"/>
</dbReference>
<dbReference type="Pfam" id="PF02579">
    <property type="entry name" value="Nitro_FeMo-Co"/>
    <property type="match status" value="1"/>
</dbReference>
<evidence type="ECO:0000313" key="3">
    <source>
        <dbReference type="EMBL" id="QGR18769.1"/>
    </source>
</evidence>
<accession>A0A650CLT6</accession>
<dbReference type="AlphaFoldDB" id="A0A650CLT6"/>
<organism evidence="3 4">
    <name type="scientific">Stygiolobus azoricus</name>
    <dbReference type="NCBI Taxonomy" id="41675"/>
    <lineage>
        <taxon>Archaea</taxon>
        <taxon>Thermoproteota</taxon>
        <taxon>Thermoprotei</taxon>
        <taxon>Sulfolobales</taxon>
        <taxon>Sulfolobaceae</taxon>
        <taxon>Stygiolobus</taxon>
    </lineage>
</organism>
<dbReference type="RefSeq" id="WP_156004990.1">
    <property type="nucleotide sequence ID" value="NZ_CP045483.1"/>
</dbReference>
<protein>
    <submittedName>
        <fullName evidence="3">Diguanylate cyclase</fullName>
    </submittedName>
</protein>